<evidence type="ECO:0000313" key="3">
    <source>
        <dbReference type="Proteomes" id="UP000233551"/>
    </source>
</evidence>
<name>A0A2I0H2H3_PUNGR</name>
<proteinExistence type="predicted"/>
<sequence length="123" mass="13723">MPVLMVQGTKKKGKDKRKGKKAKGKSKCDSGALKPKAKDLRNNRSLAKGEVDLRVENGVRVAALAVGTYHLSLPTRLELDLDDCYYVPTVRTRMWTFVGARMCAFEPRCLGVSTFPGMRDRHV</sequence>
<dbReference type="AlphaFoldDB" id="A0A2I0H2H3"/>
<comment type="caution">
    <text evidence="2">The sequence shown here is derived from an EMBL/GenBank/DDBJ whole genome shotgun (WGS) entry which is preliminary data.</text>
</comment>
<organism evidence="2 3">
    <name type="scientific">Punica granatum</name>
    <name type="common">Pomegranate</name>
    <dbReference type="NCBI Taxonomy" id="22663"/>
    <lineage>
        <taxon>Eukaryota</taxon>
        <taxon>Viridiplantae</taxon>
        <taxon>Streptophyta</taxon>
        <taxon>Embryophyta</taxon>
        <taxon>Tracheophyta</taxon>
        <taxon>Spermatophyta</taxon>
        <taxon>Magnoliopsida</taxon>
        <taxon>eudicotyledons</taxon>
        <taxon>Gunneridae</taxon>
        <taxon>Pentapetalae</taxon>
        <taxon>rosids</taxon>
        <taxon>malvids</taxon>
        <taxon>Myrtales</taxon>
        <taxon>Lythraceae</taxon>
        <taxon>Punica</taxon>
    </lineage>
</organism>
<evidence type="ECO:0000256" key="1">
    <source>
        <dbReference type="SAM" id="MobiDB-lite"/>
    </source>
</evidence>
<feature type="compositionally biased region" description="Basic residues" evidence="1">
    <location>
        <begin position="9"/>
        <end position="25"/>
    </location>
</feature>
<gene>
    <name evidence="2" type="ORF">CRG98_049885</name>
</gene>
<protein>
    <submittedName>
        <fullName evidence="2">Uncharacterized protein</fullName>
    </submittedName>
</protein>
<reference evidence="2 3" key="1">
    <citation type="submission" date="2017-11" db="EMBL/GenBank/DDBJ databases">
        <title>De-novo sequencing of pomegranate (Punica granatum L.) genome.</title>
        <authorList>
            <person name="Akparov Z."/>
            <person name="Amiraslanov A."/>
            <person name="Hajiyeva S."/>
            <person name="Abbasov M."/>
            <person name="Kaur K."/>
            <person name="Hamwieh A."/>
            <person name="Solovyev V."/>
            <person name="Salamov A."/>
            <person name="Braich B."/>
            <person name="Kosarev P."/>
            <person name="Mahmoud A."/>
            <person name="Hajiyev E."/>
            <person name="Babayeva S."/>
            <person name="Izzatullayeva V."/>
            <person name="Mammadov A."/>
            <person name="Mammadov A."/>
            <person name="Sharifova S."/>
            <person name="Ojaghi J."/>
            <person name="Eynullazada K."/>
            <person name="Bayramov B."/>
            <person name="Abdulazimova A."/>
            <person name="Shahmuradov I."/>
        </authorList>
    </citation>
    <scope>NUCLEOTIDE SEQUENCE [LARGE SCALE GENOMIC DNA]</scope>
    <source>
        <strain evidence="3">cv. AG2017</strain>
        <tissue evidence="2">Leaf</tissue>
    </source>
</reference>
<accession>A0A2I0H2H3</accession>
<evidence type="ECO:0000313" key="2">
    <source>
        <dbReference type="EMBL" id="PKH89670.1"/>
    </source>
</evidence>
<feature type="region of interest" description="Disordered" evidence="1">
    <location>
        <begin position="1"/>
        <end position="41"/>
    </location>
</feature>
<keyword evidence="3" id="KW-1185">Reference proteome</keyword>
<dbReference type="EMBL" id="PGOL01043525">
    <property type="protein sequence ID" value="PKH89670.1"/>
    <property type="molecule type" value="Genomic_DNA"/>
</dbReference>
<dbReference type="Proteomes" id="UP000233551">
    <property type="component" value="Unassembled WGS sequence"/>
</dbReference>